<feature type="domain" description="Thiamin pyrophosphokinase thiamin-binding" evidence="6">
    <location>
        <begin position="142"/>
        <end position="205"/>
    </location>
</feature>
<evidence type="ECO:0000259" key="6">
    <source>
        <dbReference type="SMART" id="SM00983"/>
    </source>
</evidence>
<dbReference type="InterPro" id="IPR007371">
    <property type="entry name" value="TPK_catalytic"/>
</dbReference>
<keyword evidence="3 7" id="KW-0418">Kinase</keyword>
<dbReference type="SUPFAM" id="SSF63999">
    <property type="entry name" value="Thiamin pyrophosphokinase, catalytic domain"/>
    <property type="match status" value="1"/>
</dbReference>
<evidence type="ECO:0000256" key="5">
    <source>
        <dbReference type="NCBIfam" id="TIGR01378"/>
    </source>
</evidence>
<gene>
    <name evidence="7" type="ORF">BCF33_0291</name>
</gene>
<dbReference type="RefSeq" id="WP_106159169.1">
    <property type="nucleotide sequence ID" value="NZ_PVTT01000001.1"/>
</dbReference>
<dbReference type="AlphaFoldDB" id="A0A2T0X6Z9"/>
<dbReference type="InterPro" id="IPR053149">
    <property type="entry name" value="TPK"/>
</dbReference>
<reference evidence="7 8" key="1">
    <citation type="submission" date="2018-03" db="EMBL/GenBank/DDBJ databases">
        <title>Genomic Encyclopedia of Archaeal and Bacterial Type Strains, Phase II (KMG-II): from individual species to whole genera.</title>
        <authorList>
            <person name="Goeker M."/>
        </authorList>
    </citation>
    <scope>NUCLEOTIDE SEQUENCE [LARGE SCALE GENOMIC DNA]</scope>
    <source>
        <strain evidence="7 8">DSM 29318</strain>
    </source>
</reference>
<dbReference type="PANTHER" id="PTHR41299:SF1">
    <property type="entry name" value="THIAMINE PYROPHOSPHOKINASE"/>
    <property type="match status" value="1"/>
</dbReference>
<evidence type="ECO:0000256" key="4">
    <source>
        <dbReference type="ARBA" id="ARBA00022840"/>
    </source>
</evidence>
<dbReference type="PANTHER" id="PTHR41299">
    <property type="entry name" value="THIAMINE PYROPHOSPHOKINASE"/>
    <property type="match status" value="1"/>
</dbReference>
<keyword evidence="1" id="KW-0808">Transferase</keyword>
<proteinExistence type="predicted"/>
<dbReference type="NCBIfam" id="TIGR01378">
    <property type="entry name" value="thi_PPkinase"/>
    <property type="match status" value="1"/>
</dbReference>
<dbReference type="GO" id="GO:0016301">
    <property type="term" value="F:kinase activity"/>
    <property type="evidence" value="ECO:0007669"/>
    <property type="project" value="UniProtKB-KW"/>
</dbReference>
<dbReference type="GO" id="GO:0009229">
    <property type="term" value="P:thiamine diphosphate biosynthetic process"/>
    <property type="evidence" value="ECO:0007669"/>
    <property type="project" value="InterPro"/>
</dbReference>
<dbReference type="GO" id="GO:0030975">
    <property type="term" value="F:thiamine binding"/>
    <property type="evidence" value="ECO:0007669"/>
    <property type="project" value="InterPro"/>
</dbReference>
<dbReference type="CDD" id="cd07995">
    <property type="entry name" value="TPK"/>
    <property type="match status" value="1"/>
</dbReference>
<dbReference type="GO" id="GO:0006772">
    <property type="term" value="P:thiamine metabolic process"/>
    <property type="evidence" value="ECO:0007669"/>
    <property type="project" value="UniProtKB-UniRule"/>
</dbReference>
<sequence>MQRGGDPPPVLTAAEPVALVGAGPPDGLRAVLSRAGPVVAADGGAAACLAAGRVPDAVIGDLDSLDGAARAAIPAGRVHRIATQDDTDFEKAMAHVRAPLVLGAGFLGGRVDHALAALGALPRLRPCILVGLEDCACALPAGETRLDLPPGTRVSLFPMGPVTGTSEGLEWPIDGLALRPAGRVGTSNRAKGPVRLRMDGAGCLLILPAAALDAMIGARLRAAGGGFAALPPSAPSG</sequence>
<dbReference type="EMBL" id="PVTT01000001">
    <property type="protein sequence ID" value="PRY94697.1"/>
    <property type="molecule type" value="Genomic_DNA"/>
</dbReference>
<dbReference type="SUPFAM" id="SSF63862">
    <property type="entry name" value="Thiamin pyrophosphokinase, substrate-binding domain"/>
    <property type="match status" value="1"/>
</dbReference>
<dbReference type="EC" id="2.7.6.2" evidence="5"/>
<dbReference type="Proteomes" id="UP000238801">
    <property type="component" value="Unassembled WGS sequence"/>
</dbReference>
<dbReference type="GO" id="GO:0004788">
    <property type="term" value="F:thiamine diphosphokinase activity"/>
    <property type="evidence" value="ECO:0007669"/>
    <property type="project" value="UniProtKB-UniRule"/>
</dbReference>
<evidence type="ECO:0000256" key="1">
    <source>
        <dbReference type="ARBA" id="ARBA00022679"/>
    </source>
</evidence>
<accession>A0A2T0X6Z9</accession>
<organism evidence="7 8">
    <name type="scientific">Hasllibacter halocynthiae</name>
    <dbReference type="NCBI Taxonomy" id="595589"/>
    <lineage>
        <taxon>Bacteria</taxon>
        <taxon>Pseudomonadati</taxon>
        <taxon>Pseudomonadota</taxon>
        <taxon>Alphaproteobacteria</taxon>
        <taxon>Rhodobacterales</taxon>
        <taxon>Roseobacteraceae</taxon>
        <taxon>Hasllibacter</taxon>
    </lineage>
</organism>
<dbReference type="Gene3D" id="3.40.50.10240">
    <property type="entry name" value="Thiamin pyrophosphokinase, catalytic domain"/>
    <property type="match status" value="1"/>
</dbReference>
<protein>
    <recommendedName>
        <fullName evidence="5">Thiamine diphosphokinase</fullName>
        <ecNumber evidence="5">2.7.6.2</ecNumber>
    </recommendedName>
</protein>
<keyword evidence="2" id="KW-0547">Nucleotide-binding</keyword>
<evidence type="ECO:0000313" key="7">
    <source>
        <dbReference type="EMBL" id="PRY94697.1"/>
    </source>
</evidence>
<keyword evidence="8" id="KW-1185">Reference proteome</keyword>
<dbReference type="Pfam" id="PF04263">
    <property type="entry name" value="TPK_catalytic"/>
    <property type="match status" value="1"/>
</dbReference>
<keyword evidence="4" id="KW-0067">ATP-binding</keyword>
<dbReference type="OrthoDB" id="7057856at2"/>
<dbReference type="InterPro" id="IPR036759">
    <property type="entry name" value="TPK_catalytic_sf"/>
</dbReference>
<comment type="caution">
    <text evidence="7">The sequence shown here is derived from an EMBL/GenBank/DDBJ whole genome shotgun (WGS) entry which is preliminary data.</text>
</comment>
<dbReference type="SMART" id="SM00983">
    <property type="entry name" value="TPK_B1_binding"/>
    <property type="match status" value="1"/>
</dbReference>
<name>A0A2T0X6Z9_9RHOB</name>
<dbReference type="Pfam" id="PF04265">
    <property type="entry name" value="TPK_B1_binding"/>
    <property type="match status" value="1"/>
</dbReference>
<dbReference type="InterPro" id="IPR006282">
    <property type="entry name" value="Thi_PPkinase"/>
</dbReference>
<evidence type="ECO:0000256" key="3">
    <source>
        <dbReference type="ARBA" id="ARBA00022777"/>
    </source>
</evidence>
<evidence type="ECO:0000313" key="8">
    <source>
        <dbReference type="Proteomes" id="UP000238801"/>
    </source>
</evidence>
<dbReference type="InterPro" id="IPR007373">
    <property type="entry name" value="Thiamin_PyroPKinase_B1-bd"/>
</dbReference>
<evidence type="ECO:0000256" key="2">
    <source>
        <dbReference type="ARBA" id="ARBA00022741"/>
    </source>
</evidence>
<dbReference type="InterPro" id="IPR036371">
    <property type="entry name" value="TPK_B1-bd_sf"/>
</dbReference>
<dbReference type="GO" id="GO:0005524">
    <property type="term" value="F:ATP binding"/>
    <property type="evidence" value="ECO:0007669"/>
    <property type="project" value="UniProtKB-KW"/>
</dbReference>